<evidence type="ECO:0000313" key="14">
    <source>
        <dbReference type="Proteomes" id="UP000043763"/>
    </source>
</evidence>
<dbReference type="GO" id="GO:0015450">
    <property type="term" value="F:protein-transporting ATPase activity"/>
    <property type="evidence" value="ECO:0007669"/>
    <property type="project" value="InterPro"/>
</dbReference>
<dbReference type="OrthoDB" id="9805019at2"/>
<dbReference type="Gene3D" id="3.30.1360.200">
    <property type="match status" value="1"/>
</dbReference>
<keyword evidence="2 9" id="KW-0813">Transport</keyword>
<dbReference type="NCBIfam" id="TIGR00916">
    <property type="entry name" value="2A0604s01"/>
    <property type="match status" value="1"/>
</dbReference>
<feature type="transmembrane region" description="Helical" evidence="9">
    <location>
        <begin position="434"/>
        <end position="456"/>
    </location>
</feature>
<evidence type="ECO:0000256" key="4">
    <source>
        <dbReference type="ARBA" id="ARBA00022692"/>
    </source>
</evidence>
<dbReference type="InterPro" id="IPR055344">
    <property type="entry name" value="SecD_SecF_C_bact"/>
</dbReference>
<dbReference type="PANTHER" id="PTHR30081:SF1">
    <property type="entry name" value="PROTEIN TRANSLOCASE SUBUNIT SECD"/>
    <property type="match status" value="1"/>
</dbReference>
<protein>
    <recommendedName>
        <fullName evidence="9">Protein translocase subunit SecD</fullName>
    </recommendedName>
</protein>
<comment type="similarity">
    <text evidence="9">Belongs to the SecD/SecF family. SecD subfamily.</text>
</comment>
<keyword evidence="6 9" id="KW-1133">Transmembrane helix</keyword>
<keyword evidence="4 9" id="KW-0812">Transmembrane</keyword>
<dbReference type="GO" id="GO:0065002">
    <property type="term" value="P:intracellular protein transmembrane transport"/>
    <property type="evidence" value="ECO:0007669"/>
    <property type="project" value="UniProtKB-UniRule"/>
</dbReference>
<dbReference type="GO" id="GO:0043952">
    <property type="term" value="P:protein transport by the Sec complex"/>
    <property type="evidence" value="ECO:0007669"/>
    <property type="project" value="UniProtKB-UniRule"/>
</dbReference>
<feature type="domain" description="Protein translocase subunit SecDF P1" evidence="11">
    <location>
        <begin position="111"/>
        <end position="170"/>
    </location>
</feature>
<name>A0A0G4K959_9SPIR</name>
<feature type="transmembrane region" description="Helical" evidence="9">
    <location>
        <begin position="338"/>
        <end position="360"/>
    </location>
</feature>
<comment type="function">
    <text evidence="9">Part of the Sec protein translocase complex. Interacts with the SecYEG preprotein conducting channel. SecDF uses the proton motive force (PMF) to complete protein translocation after the ATP-dependent function of SecA.</text>
</comment>
<comment type="subcellular location">
    <subcellularLocation>
        <location evidence="1 9">Cell membrane</location>
        <topology evidence="1 9">Multi-pass membrane protein</topology>
    </subcellularLocation>
</comment>
<feature type="transmembrane region" description="Helical" evidence="9">
    <location>
        <begin position="391"/>
        <end position="413"/>
    </location>
</feature>
<evidence type="ECO:0000256" key="7">
    <source>
        <dbReference type="ARBA" id="ARBA00023010"/>
    </source>
</evidence>
<evidence type="ECO:0000256" key="2">
    <source>
        <dbReference type="ARBA" id="ARBA00022448"/>
    </source>
</evidence>
<keyword evidence="3 9" id="KW-1003">Cell membrane</keyword>
<evidence type="ECO:0000256" key="1">
    <source>
        <dbReference type="ARBA" id="ARBA00004651"/>
    </source>
</evidence>
<feature type="transmembrane region" description="Helical" evidence="9">
    <location>
        <begin position="367"/>
        <end position="385"/>
    </location>
</feature>
<dbReference type="RefSeq" id="WP_048595340.1">
    <property type="nucleotide sequence ID" value="NZ_CVLB01000002.1"/>
</dbReference>
<evidence type="ECO:0000259" key="10">
    <source>
        <dbReference type="Pfam" id="PF02355"/>
    </source>
</evidence>
<reference evidence="14" key="1">
    <citation type="submission" date="2015-04" db="EMBL/GenBank/DDBJ databases">
        <authorList>
            <person name="Mushtaq Mamoona"/>
        </authorList>
    </citation>
    <scope>NUCLEOTIDE SEQUENCE [LARGE SCALE GENOMIC DNA]</scope>
    <source>
        <strain evidence="14">AN4859/03</strain>
    </source>
</reference>
<gene>
    <name evidence="9" type="primary">secD</name>
    <name evidence="13" type="ORF">BRSU_2162</name>
</gene>
<dbReference type="Gene3D" id="1.20.1640.10">
    <property type="entry name" value="Multidrug efflux transporter AcrB transmembrane domain"/>
    <property type="match status" value="1"/>
</dbReference>
<proteinExistence type="inferred from homology"/>
<feature type="transmembrane region" description="Helical" evidence="9">
    <location>
        <begin position="462"/>
        <end position="486"/>
    </location>
</feature>
<dbReference type="NCBIfam" id="TIGR01129">
    <property type="entry name" value="secD"/>
    <property type="match status" value="1"/>
</dbReference>
<evidence type="ECO:0000256" key="6">
    <source>
        <dbReference type="ARBA" id="ARBA00022989"/>
    </source>
</evidence>
<dbReference type="AlphaFoldDB" id="A0A0G4K959"/>
<evidence type="ECO:0000256" key="8">
    <source>
        <dbReference type="ARBA" id="ARBA00023136"/>
    </source>
</evidence>
<evidence type="ECO:0000256" key="3">
    <source>
        <dbReference type="ARBA" id="ARBA00022475"/>
    </source>
</evidence>
<dbReference type="GO" id="GO:0006605">
    <property type="term" value="P:protein targeting"/>
    <property type="evidence" value="ECO:0007669"/>
    <property type="project" value="UniProtKB-UniRule"/>
</dbReference>
<comment type="subunit">
    <text evidence="9">Forms a complex with SecF. Part of the essential Sec protein translocation apparatus which comprises SecA, SecYEG and auxiliary proteins SecDF. Other proteins may also be involved.</text>
</comment>
<feature type="domain" description="Protein export membrane protein SecD/SecF C-terminal" evidence="10">
    <location>
        <begin position="318"/>
        <end position="488"/>
    </location>
</feature>
<dbReference type="FunFam" id="1.20.1640.10:FF:000004">
    <property type="entry name" value="Protein translocase subunit SecD"/>
    <property type="match status" value="1"/>
</dbReference>
<dbReference type="InterPro" id="IPR001036">
    <property type="entry name" value="Acrflvin-R"/>
</dbReference>
<evidence type="ECO:0000313" key="13">
    <source>
        <dbReference type="EMBL" id="CRF34659.1"/>
    </source>
</evidence>
<keyword evidence="8 9" id="KW-0472">Membrane</keyword>
<dbReference type="InterPro" id="IPR005791">
    <property type="entry name" value="SecD"/>
</dbReference>
<sequence length="503" mass="55234">MSHNLRLAFIILGLGVMAWFITPTVRWYFFTSDEKKEESNMSLDEMIAKGYTKEQIDNVQSLKRLRSESVNMGLDLQGGIRIVLQADFEEYANRLDRTVSSLTAEEKNDAMERLISRLRGRIDQFGVSEVGIRKQGEDRVVVELPGARDPDRIKSVVLSQGALTFNLVDEQATATLTTNDMLMGVFTNTAKVPEYGKQLYFYSEKDDFGRRVRGAPVIVNKEPSLEGSALINAQVGGGQFGEVTVEFELNAEGSTQFAEVTAQNKNRMLAIVLDDKVISAPNINDEIRGGRGVITGRFTLEEAQDLARILKEGALPLNVSIVEEEVVGQSIGADSVKAGATALLMAAVLVAVFMIAVYRVSGVLSTIAMLVNVVLIIAVLSPLRFTLTLPGIAGLILTIGMAVDANVIIFERIKDELKVKSSVADAIISGYDRAFATIFDSNITTIIVALILWIFGSGPVQGFAITLFFGILINLFTAVFITRYIYEEIIRTKIVKKAGFFFI</sequence>
<dbReference type="GO" id="GO:0005886">
    <property type="term" value="C:plasma membrane"/>
    <property type="evidence" value="ECO:0007669"/>
    <property type="project" value="UniProtKB-SubCell"/>
</dbReference>
<keyword evidence="14" id="KW-1185">Reference proteome</keyword>
<dbReference type="InterPro" id="IPR048634">
    <property type="entry name" value="SecD_SecF_C"/>
</dbReference>
<evidence type="ECO:0000256" key="9">
    <source>
        <dbReference type="HAMAP-Rule" id="MF_01463"/>
    </source>
</evidence>
<organism evidence="13 14">
    <name type="scientific">Brachyspira suanatina</name>
    <dbReference type="NCBI Taxonomy" id="381802"/>
    <lineage>
        <taxon>Bacteria</taxon>
        <taxon>Pseudomonadati</taxon>
        <taxon>Spirochaetota</taxon>
        <taxon>Spirochaetia</taxon>
        <taxon>Brachyspirales</taxon>
        <taxon>Brachyspiraceae</taxon>
        <taxon>Brachyspira</taxon>
    </lineage>
</organism>
<evidence type="ECO:0000259" key="12">
    <source>
        <dbReference type="Pfam" id="PF22599"/>
    </source>
</evidence>
<dbReference type="Gene3D" id="3.30.70.3400">
    <property type="match status" value="1"/>
</dbReference>
<dbReference type="InterPro" id="IPR048631">
    <property type="entry name" value="SecD_1st"/>
</dbReference>
<dbReference type="SUPFAM" id="SSF82866">
    <property type="entry name" value="Multidrug efflux transporter AcrB transmembrane domain"/>
    <property type="match status" value="1"/>
</dbReference>
<evidence type="ECO:0000256" key="5">
    <source>
        <dbReference type="ARBA" id="ARBA00022927"/>
    </source>
</evidence>
<evidence type="ECO:0000259" key="11">
    <source>
        <dbReference type="Pfam" id="PF21760"/>
    </source>
</evidence>
<dbReference type="PRINTS" id="PR00702">
    <property type="entry name" value="ACRIFLAVINRP"/>
</dbReference>
<feature type="domain" description="SecDF P1 head subdomain" evidence="12">
    <location>
        <begin position="213"/>
        <end position="316"/>
    </location>
</feature>
<dbReference type="HAMAP" id="MF_01463_B">
    <property type="entry name" value="SecD_B"/>
    <property type="match status" value="1"/>
</dbReference>
<dbReference type="Proteomes" id="UP000043763">
    <property type="component" value="Unassembled WGS sequence"/>
</dbReference>
<dbReference type="Pfam" id="PF02355">
    <property type="entry name" value="SecD_SecF_C"/>
    <property type="match status" value="1"/>
</dbReference>
<feature type="transmembrane region" description="Helical" evidence="9">
    <location>
        <begin position="7"/>
        <end position="29"/>
    </location>
</feature>
<dbReference type="Pfam" id="PF21760">
    <property type="entry name" value="SecD_1st"/>
    <property type="match status" value="1"/>
</dbReference>
<dbReference type="InterPro" id="IPR054384">
    <property type="entry name" value="SecDF_P1_head"/>
</dbReference>
<dbReference type="InterPro" id="IPR022813">
    <property type="entry name" value="SecD/SecF_arch_bac"/>
</dbReference>
<keyword evidence="5 9" id="KW-0653">Protein transport</keyword>
<dbReference type="EMBL" id="CVLB01000002">
    <property type="protein sequence ID" value="CRF34659.1"/>
    <property type="molecule type" value="Genomic_DNA"/>
</dbReference>
<keyword evidence="7 9" id="KW-0811">Translocation</keyword>
<dbReference type="Pfam" id="PF22599">
    <property type="entry name" value="SecDF_P1_head"/>
    <property type="match status" value="1"/>
</dbReference>
<dbReference type="PANTHER" id="PTHR30081">
    <property type="entry name" value="PROTEIN-EXPORT MEMBRANE PROTEIN SEC"/>
    <property type="match status" value="1"/>
</dbReference>
<accession>A0A0G4K959</accession>